<protein>
    <submittedName>
        <fullName evidence="2">Uncharacterized protein</fullName>
    </submittedName>
</protein>
<evidence type="ECO:0000313" key="3">
    <source>
        <dbReference type="Proteomes" id="UP000533900"/>
    </source>
</evidence>
<sequence>MKKLNMKFIQIIVLISILLVGCSKQDKKQSTIDELNKTPEVLVGTESRVLSSYRYDGNIIDNLYKEALSKNQNLEELNDRIEEISSDSLSDKTKDYLKYRSVNKRYWTSAKSYANNLNDSLWKVEMLDIIEKLESSYEKRVTNHESRIDSIEALKSTLKDKLILLKLFITEPMIHNYQSNELPNVEQLESLIKDYKKAIEDSKEYIKINK</sequence>
<organism evidence="2 3">
    <name type="scientific">Winogradskyella flava</name>
    <dbReference type="NCBI Taxonomy" id="1884876"/>
    <lineage>
        <taxon>Bacteria</taxon>
        <taxon>Pseudomonadati</taxon>
        <taxon>Bacteroidota</taxon>
        <taxon>Flavobacteriia</taxon>
        <taxon>Flavobacteriales</taxon>
        <taxon>Flavobacteriaceae</taxon>
        <taxon>Winogradskyella</taxon>
    </lineage>
</organism>
<reference evidence="2" key="1">
    <citation type="submission" date="2020-08" db="EMBL/GenBank/DDBJ databases">
        <title>Winogradskyella ouciana sp. nov., isolated from the hadal seawater of the Mariana Trench.</title>
        <authorList>
            <person name="He X."/>
        </authorList>
    </citation>
    <scope>NUCLEOTIDE SEQUENCE [LARGE SCALE GENOMIC DNA]</scope>
    <source>
        <strain evidence="2">KCTC 52348</strain>
    </source>
</reference>
<comment type="caution">
    <text evidence="2">The sequence shown here is derived from an EMBL/GenBank/DDBJ whole genome shotgun (WGS) entry which is preliminary data.</text>
</comment>
<evidence type="ECO:0000313" key="2">
    <source>
        <dbReference type="EMBL" id="MBC2845171.1"/>
    </source>
</evidence>
<keyword evidence="1" id="KW-0175">Coiled coil</keyword>
<evidence type="ECO:0000256" key="1">
    <source>
        <dbReference type="SAM" id="Coils"/>
    </source>
</evidence>
<gene>
    <name evidence="2" type="ORF">H7F21_08705</name>
</gene>
<feature type="coiled-coil region" evidence="1">
    <location>
        <begin position="60"/>
        <end position="87"/>
    </location>
</feature>
<accession>A0A842IQT3</accession>
<dbReference type="PROSITE" id="PS51257">
    <property type="entry name" value="PROKAR_LIPOPROTEIN"/>
    <property type="match status" value="1"/>
</dbReference>
<dbReference type="RefSeq" id="WP_185788881.1">
    <property type="nucleotide sequence ID" value="NZ_JACLCP010000002.1"/>
</dbReference>
<dbReference type="Proteomes" id="UP000533900">
    <property type="component" value="Unassembled WGS sequence"/>
</dbReference>
<keyword evidence="3" id="KW-1185">Reference proteome</keyword>
<proteinExistence type="predicted"/>
<dbReference type="EMBL" id="JACLCP010000002">
    <property type="protein sequence ID" value="MBC2845171.1"/>
    <property type="molecule type" value="Genomic_DNA"/>
</dbReference>
<name>A0A842IQT3_9FLAO</name>
<dbReference type="AlphaFoldDB" id="A0A842IQT3"/>